<evidence type="ECO:0000256" key="1">
    <source>
        <dbReference type="SAM" id="MobiDB-lite"/>
    </source>
</evidence>
<feature type="non-terminal residue" evidence="2">
    <location>
        <position position="1"/>
    </location>
</feature>
<gene>
    <name evidence="2" type="ORF">NQ317_012522</name>
</gene>
<keyword evidence="3" id="KW-1185">Reference proteome</keyword>
<sequence>GRKGFKEGGGKEFEAVKHAVVGEKGDRGYDSKHFEEKGEKGVRDIEDHKKSYAESAGDKQAHKHDDGYYNEQHQVQKGERGFKFEDKGTYAKGHDTKGHHNIHKLNEYKKDTDFFDEDHDEAHKENHGGFGAAKAFSSGAASKRTQGQGGSFGTQFAKEGKFDKGHHYLDDTGFKKGSRI</sequence>
<feature type="region of interest" description="Disordered" evidence="1">
    <location>
        <begin position="17"/>
        <end position="64"/>
    </location>
</feature>
<name>A0ABQ9K1I8_9CUCU</name>
<organism evidence="2 3">
    <name type="scientific">Molorchus minor</name>
    <dbReference type="NCBI Taxonomy" id="1323400"/>
    <lineage>
        <taxon>Eukaryota</taxon>
        <taxon>Metazoa</taxon>
        <taxon>Ecdysozoa</taxon>
        <taxon>Arthropoda</taxon>
        <taxon>Hexapoda</taxon>
        <taxon>Insecta</taxon>
        <taxon>Pterygota</taxon>
        <taxon>Neoptera</taxon>
        <taxon>Endopterygota</taxon>
        <taxon>Coleoptera</taxon>
        <taxon>Polyphaga</taxon>
        <taxon>Cucujiformia</taxon>
        <taxon>Chrysomeloidea</taxon>
        <taxon>Cerambycidae</taxon>
        <taxon>Lamiinae</taxon>
        <taxon>Monochamini</taxon>
        <taxon>Molorchus</taxon>
    </lineage>
</organism>
<feature type="region of interest" description="Disordered" evidence="1">
    <location>
        <begin position="122"/>
        <end position="157"/>
    </location>
</feature>
<proteinExistence type="predicted"/>
<reference evidence="2" key="1">
    <citation type="journal article" date="2023" name="Insect Mol. Biol.">
        <title>Genome sequencing provides insights into the evolution of gene families encoding plant cell wall-degrading enzymes in longhorned beetles.</title>
        <authorList>
            <person name="Shin N.R."/>
            <person name="Okamura Y."/>
            <person name="Kirsch R."/>
            <person name="Pauchet Y."/>
        </authorList>
    </citation>
    <scope>NUCLEOTIDE SEQUENCE</scope>
    <source>
        <strain evidence="2">MMC_N1</strain>
    </source>
</reference>
<dbReference type="InterPro" id="IPR031959">
    <property type="entry name" value="DUF4779"/>
</dbReference>
<dbReference type="EMBL" id="JAPWTJ010000036">
    <property type="protein sequence ID" value="KAJ8984456.1"/>
    <property type="molecule type" value="Genomic_DNA"/>
</dbReference>
<protein>
    <submittedName>
        <fullName evidence="2">Uncharacterized protein</fullName>
    </submittedName>
</protein>
<feature type="compositionally biased region" description="Low complexity" evidence="1">
    <location>
        <begin position="132"/>
        <end position="146"/>
    </location>
</feature>
<dbReference type="Pfam" id="PF16009">
    <property type="entry name" value="DUF4779"/>
    <property type="match status" value="1"/>
</dbReference>
<evidence type="ECO:0000313" key="3">
    <source>
        <dbReference type="Proteomes" id="UP001162164"/>
    </source>
</evidence>
<comment type="caution">
    <text evidence="2">The sequence shown here is derived from an EMBL/GenBank/DDBJ whole genome shotgun (WGS) entry which is preliminary data.</text>
</comment>
<accession>A0ABQ9K1I8</accession>
<evidence type="ECO:0000313" key="2">
    <source>
        <dbReference type="EMBL" id="KAJ8984456.1"/>
    </source>
</evidence>
<dbReference type="Proteomes" id="UP001162164">
    <property type="component" value="Unassembled WGS sequence"/>
</dbReference>